<dbReference type="SMART" id="SM01390">
    <property type="entry name" value="Ribosomal_S4"/>
    <property type="match status" value="1"/>
</dbReference>
<dbReference type="Pfam" id="PF01479">
    <property type="entry name" value="S4"/>
    <property type="match status" value="1"/>
</dbReference>
<dbReference type="Gene3D" id="3.10.290.10">
    <property type="entry name" value="RNA-binding S4 domain"/>
    <property type="match status" value="1"/>
</dbReference>
<reference evidence="12 13" key="1">
    <citation type="submission" date="2016-10" db="EMBL/GenBank/DDBJ databases">
        <authorList>
            <person name="Varghese N."/>
            <person name="Submissions S."/>
        </authorList>
    </citation>
    <scope>NUCLEOTIDE SEQUENCE [LARGE SCALE GENOMIC DNA]</scope>
    <source>
        <strain evidence="12 13">WCC6</strain>
    </source>
</reference>
<evidence type="ECO:0000313" key="13">
    <source>
        <dbReference type="Proteomes" id="UP000182379"/>
    </source>
</evidence>
<keyword evidence="2 7" id="KW-0699">rRNA-binding</keyword>
<dbReference type="PROSITE" id="PS50889">
    <property type="entry name" value="S4"/>
    <property type="match status" value="1"/>
</dbReference>
<feature type="domain" description="Small ribosomal subunit protein uS4 N-terminal" evidence="10">
    <location>
        <begin position="3"/>
        <end position="86"/>
    </location>
</feature>
<reference evidence="11 14" key="2">
    <citation type="submission" date="2019-08" db="EMBL/GenBank/DDBJ databases">
        <title>In-depth cultivation of the pig gut microbiome towards novel bacterial diversity and tailored functional studies.</title>
        <authorList>
            <person name="Wylensek D."/>
            <person name="Hitch T.C.A."/>
            <person name="Clavel T."/>
        </authorList>
    </citation>
    <scope>NUCLEOTIDE SEQUENCE [LARGE SCALE GENOMIC DNA]</scope>
    <source>
        <strain evidence="11 14">WCA-389-WT-5B</strain>
    </source>
</reference>
<evidence type="ECO:0000256" key="1">
    <source>
        <dbReference type="ARBA" id="ARBA00007465"/>
    </source>
</evidence>
<dbReference type="GO" id="GO:0042274">
    <property type="term" value="P:ribosomal small subunit biogenesis"/>
    <property type="evidence" value="ECO:0007669"/>
    <property type="project" value="TreeGrafter"/>
</dbReference>
<dbReference type="SMART" id="SM00363">
    <property type="entry name" value="S4"/>
    <property type="match status" value="1"/>
</dbReference>
<keyword evidence="3 7" id="KW-0694">RNA-binding</keyword>
<dbReference type="PROSITE" id="PS00632">
    <property type="entry name" value="RIBOSOMAL_S4"/>
    <property type="match status" value="1"/>
</dbReference>
<organism evidence="11 14">
    <name type="scientific">Acidaminococcus fermentans</name>
    <dbReference type="NCBI Taxonomy" id="905"/>
    <lineage>
        <taxon>Bacteria</taxon>
        <taxon>Bacillati</taxon>
        <taxon>Bacillota</taxon>
        <taxon>Negativicutes</taxon>
        <taxon>Acidaminococcales</taxon>
        <taxon>Acidaminococcaceae</taxon>
        <taxon>Acidaminococcus</taxon>
    </lineage>
</organism>
<evidence type="ECO:0000259" key="9">
    <source>
        <dbReference type="SMART" id="SM00363"/>
    </source>
</evidence>
<evidence type="ECO:0000313" key="12">
    <source>
        <dbReference type="EMBL" id="SDX26815.1"/>
    </source>
</evidence>
<dbReference type="HAMAP" id="MF_01306_B">
    <property type="entry name" value="Ribosomal_uS4_B"/>
    <property type="match status" value="1"/>
</dbReference>
<dbReference type="AlphaFoldDB" id="A0A1I5J3G3"/>
<dbReference type="EMBL" id="VULN01000013">
    <property type="protein sequence ID" value="MSS82741.1"/>
    <property type="molecule type" value="Genomic_DNA"/>
</dbReference>
<dbReference type="InterPro" id="IPR001912">
    <property type="entry name" value="Ribosomal_uS4_N"/>
</dbReference>
<evidence type="ECO:0000256" key="5">
    <source>
        <dbReference type="ARBA" id="ARBA00023274"/>
    </source>
</evidence>
<comment type="function">
    <text evidence="7">With S5 and S12 plays an important role in translational accuracy.</text>
</comment>
<dbReference type="Proteomes" id="UP000182379">
    <property type="component" value="Unassembled WGS sequence"/>
</dbReference>
<dbReference type="OrthoDB" id="9803672at2"/>
<dbReference type="CDD" id="cd00165">
    <property type="entry name" value="S4"/>
    <property type="match status" value="1"/>
</dbReference>
<accession>A0A1I5J3G3</accession>
<dbReference type="InterPro" id="IPR005709">
    <property type="entry name" value="Ribosomal_uS4_bac-type"/>
</dbReference>
<name>A0A1I5J3G3_ACIFE</name>
<protein>
    <recommendedName>
        <fullName evidence="6 7">Small ribosomal subunit protein uS4</fullName>
    </recommendedName>
</protein>
<dbReference type="FunFam" id="3.10.290.10:FF:000001">
    <property type="entry name" value="30S ribosomal protein S4"/>
    <property type="match status" value="1"/>
</dbReference>
<dbReference type="EMBL" id="FNOP01000019">
    <property type="protein sequence ID" value="SDX26815.1"/>
    <property type="molecule type" value="Genomic_DNA"/>
</dbReference>
<dbReference type="Proteomes" id="UP000441455">
    <property type="component" value="Unassembled WGS sequence"/>
</dbReference>
<dbReference type="GO" id="GO:0015935">
    <property type="term" value="C:small ribosomal subunit"/>
    <property type="evidence" value="ECO:0007669"/>
    <property type="project" value="InterPro"/>
</dbReference>
<evidence type="ECO:0000256" key="7">
    <source>
        <dbReference type="HAMAP-Rule" id="MF_01306"/>
    </source>
</evidence>
<dbReference type="GO" id="GO:0019843">
    <property type="term" value="F:rRNA binding"/>
    <property type="evidence" value="ECO:0007669"/>
    <property type="project" value="UniProtKB-UniRule"/>
</dbReference>
<evidence type="ECO:0000256" key="3">
    <source>
        <dbReference type="ARBA" id="ARBA00022884"/>
    </source>
</evidence>
<comment type="function">
    <text evidence="7">One of the primary rRNA binding proteins, it binds directly to 16S rRNA where it nucleates assembly of the body of the 30S subunit.</text>
</comment>
<evidence type="ECO:0000256" key="2">
    <source>
        <dbReference type="ARBA" id="ARBA00022730"/>
    </source>
</evidence>
<comment type="subunit">
    <text evidence="7">Part of the 30S ribosomal subunit. Contacts protein S5. The interaction surface between S4 and S5 is involved in control of translational fidelity.</text>
</comment>
<dbReference type="GO" id="GO:0003735">
    <property type="term" value="F:structural constituent of ribosome"/>
    <property type="evidence" value="ECO:0007669"/>
    <property type="project" value="InterPro"/>
</dbReference>
<evidence type="ECO:0000259" key="10">
    <source>
        <dbReference type="SMART" id="SM01390"/>
    </source>
</evidence>
<dbReference type="PANTHER" id="PTHR11831">
    <property type="entry name" value="30S 40S RIBOSOMAL PROTEIN"/>
    <property type="match status" value="1"/>
</dbReference>
<evidence type="ECO:0000313" key="14">
    <source>
        <dbReference type="Proteomes" id="UP000441455"/>
    </source>
</evidence>
<dbReference type="InterPro" id="IPR002942">
    <property type="entry name" value="S4_RNA-bd"/>
</dbReference>
<dbReference type="Pfam" id="PF00163">
    <property type="entry name" value="Ribosomal_S4"/>
    <property type="match status" value="1"/>
</dbReference>
<dbReference type="InterPro" id="IPR022801">
    <property type="entry name" value="Ribosomal_uS4"/>
</dbReference>
<gene>
    <name evidence="7 11" type="primary">rpsD</name>
    <name evidence="11" type="ORF">FX155_09070</name>
    <name evidence="12" type="ORF">SAMN05216495_11927</name>
</gene>
<evidence type="ECO:0000256" key="8">
    <source>
        <dbReference type="RuleBase" id="RU003699"/>
    </source>
</evidence>
<dbReference type="InterPro" id="IPR018079">
    <property type="entry name" value="Ribosomal_uS4_CS"/>
</dbReference>
<comment type="similarity">
    <text evidence="1 7 8">Belongs to the universal ribosomal protein uS4 family.</text>
</comment>
<dbReference type="SUPFAM" id="SSF55174">
    <property type="entry name" value="Alpha-L RNA-binding motif"/>
    <property type="match status" value="1"/>
</dbReference>
<evidence type="ECO:0000313" key="11">
    <source>
        <dbReference type="EMBL" id="MSS82741.1"/>
    </source>
</evidence>
<dbReference type="RefSeq" id="WP_022486686.1">
    <property type="nucleotide sequence ID" value="NZ_CALAKB010000036.1"/>
</dbReference>
<keyword evidence="4 7" id="KW-0689">Ribosomal protein</keyword>
<dbReference type="InterPro" id="IPR036986">
    <property type="entry name" value="S4_RNA-bd_sf"/>
</dbReference>
<dbReference type="NCBIfam" id="TIGR01017">
    <property type="entry name" value="rpsD_bact"/>
    <property type="match status" value="1"/>
</dbReference>
<proteinExistence type="inferred from homology"/>
<evidence type="ECO:0000256" key="4">
    <source>
        <dbReference type="ARBA" id="ARBA00022980"/>
    </source>
</evidence>
<comment type="caution">
    <text evidence="11">The sequence shown here is derived from an EMBL/GenBank/DDBJ whole genome shotgun (WGS) entry which is preliminary data.</text>
</comment>
<dbReference type="NCBIfam" id="NF003717">
    <property type="entry name" value="PRK05327.1"/>
    <property type="match status" value="1"/>
</dbReference>
<dbReference type="GO" id="GO:0006412">
    <property type="term" value="P:translation"/>
    <property type="evidence" value="ECO:0007669"/>
    <property type="project" value="UniProtKB-UniRule"/>
</dbReference>
<dbReference type="Gene3D" id="1.10.1050.10">
    <property type="entry name" value="Ribosomal Protein S4 Delta 41, Chain A, domain 1"/>
    <property type="match status" value="1"/>
</dbReference>
<dbReference type="PANTHER" id="PTHR11831:SF4">
    <property type="entry name" value="SMALL RIBOSOMAL SUBUNIT PROTEIN US4M"/>
    <property type="match status" value="1"/>
</dbReference>
<feature type="domain" description="RNA-binding S4" evidence="9">
    <location>
        <begin position="87"/>
        <end position="147"/>
    </location>
</feature>
<evidence type="ECO:0000256" key="6">
    <source>
        <dbReference type="ARBA" id="ARBA00035254"/>
    </source>
</evidence>
<keyword evidence="5 7" id="KW-0687">Ribonucleoprotein</keyword>
<sequence>MAIDKTPVLKRCRSLGMSPAFVGVMKESNRQPKRQFKKKSEYGMQLAEKQKAKFIYGVLEKQFRGYYEKAKKMEGIAGANLLILLERRLDNVVYRMGLAHTRRQARQLVTHGHIAVNGKRLDIPSALVKAGDVVSVMENSRSSAYFKGMAEVLGKTSVPAWISVDAQNLSGKVDRLPVREDIDVPVEEQMIVELYSK</sequence>